<dbReference type="InterPro" id="IPR050229">
    <property type="entry name" value="GlpE_sulfurtransferase"/>
</dbReference>
<organism evidence="2 3">
    <name type="scientific">Kingella bonacorsii</name>
    <dbReference type="NCBI Taxonomy" id="2796361"/>
    <lineage>
        <taxon>Bacteria</taxon>
        <taxon>Pseudomonadati</taxon>
        <taxon>Pseudomonadota</taxon>
        <taxon>Betaproteobacteria</taxon>
        <taxon>Neisseriales</taxon>
        <taxon>Neisseriaceae</taxon>
        <taxon>Kingella</taxon>
    </lineage>
</organism>
<dbReference type="PANTHER" id="PTHR43031:SF17">
    <property type="entry name" value="SULFURTRANSFERASE YTWF-RELATED"/>
    <property type="match status" value="1"/>
</dbReference>
<proteinExistence type="predicted"/>
<dbReference type="RefSeq" id="WP_200522972.1">
    <property type="nucleotide sequence ID" value="NZ_JAEHNZ010000003.1"/>
</dbReference>
<dbReference type="Pfam" id="PF00581">
    <property type="entry name" value="Rhodanese"/>
    <property type="match status" value="1"/>
</dbReference>
<evidence type="ECO:0000259" key="1">
    <source>
        <dbReference type="PROSITE" id="PS50206"/>
    </source>
</evidence>
<dbReference type="PROSITE" id="PS50206">
    <property type="entry name" value="RHODANESE_3"/>
    <property type="match status" value="1"/>
</dbReference>
<sequence length="106" mass="11952">MITQLTPQQAQTLLQQRPDTLLLDVREEGETQICQISNSTHIPMNLVPLRQNELPDGVAIVVYCHHGLRSLNVARFLEHAGFEELYNLAGGIAAWAQEIEPDMARY</sequence>
<name>A0ABS1BUK8_9NEIS</name>
<dbReference type="Gene3D" id="3.40.250.10">
    <property type="entry name" value="Rhodanese-like domain"/>
    <property type="match status" value="1"/>
</dbReference>
<comment type="caution">
    <text evidence="2">The sequence shown here is derived from an EMBL/GenBank/DDBJ whole genome shotgun (WGS) entry which is preliminary data.</text>
</comment>
<keyword evidence="3" id="KW-1185">Reference proteome</keyword>
<dbReference type="Proteomes" id="UP000614058">
    <property type="component" value="Unassembled WGS sequence"/>
</dbReference>
<gene>
    <name evidence="2" type="ORF">JDW22_10225</name>
</gene>
<reference evidence="2 3" key="1">
    <citation type="journal article" date="2021" name="Pathogens">
        <title>Isolation and Characterization of Kingella bonacorsii sp. nov., A Novel Kingella Species Detected in a Stable Periodontitis Subject.</title>
        <authorList>
            <person name="Antezack A."/>
            <person name="Boxberger M."/>
            <person name="Rolland C."/>
            <person name="Monnet-Corti V."/>
            <person name="La Scola B."/>
        </authorList>
    </citation>
    <scope>NUCLEOTIDE SEQUENCE [LARGE SCALE GENOMIC DNA]</scope>
    <source>
        <strain evidence="2 3">Marseille-Q4569</strain>
    </source>
</reference>
<dbReference type="InterPro" id="IPR001763">
    <property type="entry name" value="Rhodanese-like_dom"/>
</dbReference>
<dbReference type="EMBL" id="JAEHNZ010000003">
    <property type="protein sequence ID" value="MBK0396937.1"/>
    <property type="molecule type" value="Genomic_DNA"/>
</dbReference>
<feature type="domain" description="Rhodanese" evidence="1">
    <location>
        <begin position="16"/>
        <end position="104"/>
    </location>
</feature>
<dbReference type="SUPFAM" id="SSF52821">
    <property type="entry name" value="Rhodanese/Cell cycle control phosphatase"/>
    <property type="match status" value="1"/>
</dbReference>
<evidence type="ECO:0000313" key="2">
    <source>
        <dbReference type="EMBL" id="MBK0396937.1"/>
    </source>
</evidence>
<dbReference type="PANTHER" id="PTHR43031">
    <property type="entry name" value="FAD-DEPENDENT OXIDOREDUCTASE"/>
    <property type="match status" value="1"/>
</dbReference>
<accession>A0ABS1BUK8</accession>
<dbReference type="SMART" id="SM00450">
    <property type="entry name" value="RHOD"/>
    <property type="match status" value="1"/>
</dbReference>
<evidence type="ECO:0000313" key="3">
    <source>
        <dbReference type="Proteomes" id="UP000614058"/>
    </source>
</evidence>
<dbReference type="InterPro" id="IPR036873">
    <property type="entry name" value="Rhodanese-like_dom_sf"/>
</dbReference>
<protein>
    <submittedName>
        <fullName evidence="2">Sulfurtransferase</fullName>
    </submittedName>
</protein>